<dbReference type="PANTHER" id="PTHR11820:SF114">
    <property type="entry name" value="4-HYDROXYPHENYLACETATE CATABOLISM PROTEIN"/>
    <property type="match status" value="1"/>
</dbReference>
<dbReference type="InterPro" id="IPR011234">
    <property type="entry name" value="Fumarylacetoacetase-like_C"/>
</dbReference>
<evidence type="ECO:0000313" key="5">
    <source>
        <dbReference type="Proteomes" id="UP001064896"/>
    </source>
</evidence>
<dbReference type="SUPFAM" id="SSF56529">
    <property type="entry name" value="FAH"/>
    <property type="match status" value="1"/>
</dbReference>
<dbReference type="Pfam" id="PF01557">
    <property type="entry name" value="FAA_hydrolase"/>
    <property type="match status" value="1"/>
</dbReference>
<dbReference type="Gene3D" id="3.90.850.10">
    <property type="entry name" value="Fumarylacetoacetase-like, C-terminal domain"/>
    <property type="match status" value="1"/>
</dbReference>
<feature type="domain" description="Fumarylacetoacetase-like C-terminal" evidence="3">
    <location>
        <begin position="13"/>
        <end position="216"/>
    </location>
</feature>
<dbReference type="PANTHER" id="PTHR11820">
    <property type="entry name" value="ACYLPYRUVASE"/>
    <property type="match status" value="1"/>
</dbReference>
<dbReference type="NCBIfam" id="TIGR02305">
    <property type="entry name" value="HpaG-N-term"/>
    <property type="match status" value="1"/>
</dbReference>
<evidence type="ECO:0000259" key="3">
    <source>
        <dbReference type="Pfam" id="PF01557"/>
    </source>
</evidence>
<accession>A0ABM7LHA9</accession>
<evidence type="ECO:0000256" key="2">
    <source>
        <dbReference type="ARBA" id="ARBA00022723"/>
    </source>
</evidence>
<evidence type="ECO:0000313" key="4">
    <source>
        <dbReference type="EMBL" id="BCD88993.1"/>
    </source>
</evidence>
<sequence length="219" mass="23828">MRRATSEVATGTLFGVALNYQGLLESRLAEFDHPPYQKPPVKPVLFIKTSNTRNGDGQPVPYPRDVERLQPGPALGVVIGRNASRVSAENAMAHVAGYLVVNEFSLPEDSYYRPAVKAKCRDGFCPLASEVVPASEIADPHTLPLRLFVNGELRQENTTANLVRSIPQLIAEISEFMTLHEGDVLITGTPEGRVDVRPGDEVVVEIEGLGRLTSTLVAE</sequence>
<name>A0ABM7LHA9_9PSED</name>
<keyword evidence="2" id="KW-0479">Metal-binding</keyword>
<dbReference type="RefSeq" id="WP_043244353.1">
    <property type="nucleotide sequence ID" value="NZ_AP023081.1"/>
</dbReference>
<dbReference type="InterPro" id="IPR012686">
    <property type="entry name" value="HPA_isomer/decarb_N"/>
</dbReference>
<proteinExistence type="inferred from homology"/>
<dbReference type="Proteomes" id="UP001064896">
    <property type="component" value="Chromosome"/>
</dbReference>
<comment type="similarity">
    <text evidence="1">Belongs to the hydratase/decarboxylase family.</text>
</comment>
<organism evidence="4 5">
    <name type="scientific">Pseudomonas solani</name>
    <dbReference type="NCBI Taxonomy" id="2731552"/>
    <lineage>
        <taxon>Bacteria</taxon>
        <taxon>Pseudomonadati</taxon>
        <taxon>Pseudomonadota</taxon>
        <taxon>Gammaproteobacteria</taxon>
        <taxon>Pseudomonadales</taxon>
        <taxon>Pseudomonadaceae</taxon>
        <taxon>Pseudomonas</taxon>
    </lineage>
</organism>
<dbReference type="InterPro" id="IPR036663">
    <property type="entry name" value="Fumarylacetoacetase_C_sf"/>
</dbReference>
<gene>
    <name evidence="4" type="ORF">PSm6_54000</name>
</gene>
<protein>
    <recommendedName>
        <fullName evidence="3">Fumarylacetoacetase-like C-terminal domain-containing protein</fullName>
    </recommendedName>
</protein>
<dbReference type="EMBL" id="AP023081">
    <property type="protein sequence ID" value="BCD88993.1"/>
    <property type="molecule type" value="Genomic_DNA"/>
</dbReference>
<reference evidence="4" key="1">
    <citation type="submission" date="2020-05" db="EMBL/GenBank/DDBJ databases">
        <title>Complete genome sequence of Pseudomonas sp. Sm006.</title>
        <authorList>
            <person name="Takeuchi K."/>
            <person name="Someya N."/>
        </authorList>
    </citation>
    <scope>NUCLEOTIDE SEQUENCE</scope>
    <source>
        <strain evidence="4">Sm006</strain>
    </source>
</reference>
<evidence type="ECO:0000256" key="1">
    <source>
        <dbReference type="ARBA" id="ARBA00010715"/>
    </source>
</evidence>
<keyword evidence="5" id="KW-1185">Reference proteome</keyword>